<dbReference type="PANTHER" id="PTHR48090:SF1">
    <property type="entry name" value="PROPHAGE BACTOPRENOL GLUCOSYL TRANSFERASE HOMOLOG"/>
    <property type="match status" value="1"/>
</dbReference>
<dbReference type="Pfam" id="PF00535">
    <property type="entry name" value="Glycos_transf_2"/>
    <property type="match status" value="1"/>
</dbReference>
<dbReference type="AlphaFoldDB" id="A0A8J3IW55"/>
<evidence type="ECO:0000256" key="7">
    <source>
        <dbReference type="ARBA" id="ARBA00023136"/>
    </source>
</evidence>
<keyword evidence="6 8" id="KW-1133">Transmembrane helix</keyword>
<keyword evidence="11" id="KW-1185">Reference proteome</keyword>
<accession>A0A8J3IW55</accession>
<evidence type="ECO:0000256" key="2">
    <source>
        <dbReference type="ARBA" id="ARBA00006739"/>
    </source>
</evidence>
<evidence type="ECO:0000256" key="4">
    <source>
        <dbReference type="ARBA" id="ARBA00022679"/>
    </source>
</evidence>
<feature type="transmembrane region" description="Helical" evidence="8">
    <location>
        <begin position="263"/>
        <end position="284"/>
    </location>
</feature>
<dbReference type="GO" id="GO:0016757">
    <property type="term" value="F:glycosyltransferase activity"/>
    <property type="evidence" value="ECO:0007669"/>
    <property type="project" value="UniProtKB-KW"/>
</dbReference>
<evidence type="ECO:0000256" key="6">
    <source>
        <dbReference type="ARBA" id="ARBA00022989"/>
    </source>
</evidence>
<dbReference type="SUPFAM" id="SSF53448">
    <property type="entry name" value="Nucleotide-diphospho-sugar transferases"/>
    <property type="match status" value="1"/>
</dbReference>
<dbReference type="GO" id="GO:0005886">
    <property type="term" value="C:plasma membrane"/>
    <property type="evidence" value="ECO:0007669"/>
    <property type="project" value="TreeGrafter"/>
</dbReference>
<evidence type="ECO:0000256" key="1">
    <source>
        <dbReference type="ARBA" id="ARBA00004141"/>
    </source>
</evidence>
<protein>
    <submittedName>
        <fullName evidence="10">Glucosyl transferase</fullName>
    </submittedName>
</protein>
<dbReference type="InterPro" id="IPR001173">
    <property type="entry name" value="Glyco_trans_2-like"/>
</dbReference>
<name>A0A8J3IW55_9ACTN</name>
<organism evidence="10 11">
    <name type="scientific">Actinocatenispora rupis</name>
    <dbReference type="NCBI Taxonomy" id="519421"/>
    <lineage>
        <taxon>Bacteria</taxon>
        <taxon>Bacillati</taxon>
        <taxon>Actinomycetota</taxon>
        <taxon>Actinomycetes</taxon>
        <taxon>Micromonosporales</taxon>
        <taxon>Micromonosporaceae</taxon>
        <taxon>Actinocatenispora</taxon>
    </lineage>
</organism>
<dbReference type="Gene3D" id="3.90.550.10">
    <property type="entry name" value="Spore Coat Polysaccharide Biosynthesis Protein SpsA, Chain A"/>
    <property type="match status" value="1"/>
</dbReference>
<dbReference type="PANTHER" id="PTHR48090">
    <property type="entry name" value="UNDECAPRENYL-PHOSPHATE 4-DEOXY-4-FORMAMIDO-L-ARABINOSE TRANSFERASE-RELATED"/>
    <property type="match status" value="1"/>
</dbReference>
<gene>
    <name evidence="10" type="ORF">Aru02nite_06770</name>
</gene>
<dbReference type="RefSeq" id="WP_203654778.1">
    <property type="nucleotide sequence ID" value="NZ_BAAAZM010000002.1"/>
</dbReference>
<evidence type="ECO:0000313" key="10">
    <source>
        <dbReference type="EMBL" id="GID09788.1"/>
    </source>
</evidence>
<keyword evidence="5 8" id="KW-0812">Transmembrane</keyword>
<keyword evidence="4 10" id="KW-0808">Transferase</keyword>
<dbReference type="CDD" id="cd04187">
    <property type="entry name" value="DPM1_like_bac"/>
    <property type="match status" value="1"/>
</dbReference>
<evidence type="ECO:0000313" key="11">
    <source>
        <dbReference type="Proteomes" id="UP000612808"/>
    </source>
</evidence>
<evidence type="ECO:0000256" key="5">
    <source>
        <dbReference type="ARBA" id="ARBA00022692"/>
    </source>
</evidence>
<dbReference type="InterPro" id="IPR029044">
    <property type="entry name" value="Nucleotide-diphossugar_trans"/>
</dbReference>
<dbReference type="Proteomes" id="UP000612808">
    <property type="component" value="Unassembled WGS sequence"/>
</dbReference>
<evidence type="ECO:0000256" key="3">
    <source>
        <dbReference type="ARBA" id="ARBA00022676"/>
    </source>
</evidence>
<feature type="transmembrane region" description="Helical" evidence="8">
    <location>
        <begin position="234"/>
        <end position="257"/>
    </location>
</feature>
<comment type="caution">
    <text evidence="10">The sequence shown here is derived from an EMBL/GenBank/DDBJ whole genome shotgun (WGS) entry which is preliminary data.</text>
</comment>
<keyword evidence="7 8" id="KW-0472">Membrane</keyword>
<reference evidence="10" key="1">
    <citation type="submission" date="2021-01" db="EMBL/GenBank/DDBJ databases">
        <title>Whole genome shotgun sequence of Actinocatenispora rupis NBRC 107355.</title>
        <authorList>
            <person name="Komaki H."/>
            <person name="Tamura T."/>
        </authorList>
    </citation>
    <scope>NUCLEOTIDE SEQUENCE</scope>
    <source>
        <strain evidence="10">NBRC 107355</strain>
    </source>
</reference>
<comment type="similarity">
    <text evidence="2">Belongs to the glycosyltransferase 2 family.</text>
</comment>
<comment type="subcellular location">
    <subcellularLocation>
        <location evidence="1">Membrane</location>
        <topology evidence="1">Multi-pass membrane protein</topology>
    </subcellularLocation>
</comment>
<feature type="domain" description="Glycosyltransferase 2-like" evidence="9">
    <location>
        <begin position="6"/>
        <end position="169"/>
    </location>
</feature>
<evidence type="ECO:0000256" key="8">
    <source>
        <dbReference type="SAM" id="Phobius"/>
    </source>
</evidence>
<keyword evidence="3" id="KW-0328">Glycosyltransferase</keyword>
<dbReference type="InterPro" id="IPR050256">
    <property type="entry name" value="Glycosyltransferase_2"/>
</dbReference>
<evidence type="ECO:0000259" key="9">
    <source>
        <dbReference type="Pfam" id="PF00535"/>
    </source>
</evidence>
<proteinExistence type="inferred from homology"/>
<sequence length="317" mass="34473">MAPLLSVVVPMYNEQDALGPLTDRLRPALDAITADYEVVAVDDGSTDGTARQVAELMADWPQVRLIRLRRNAGHQAALTAGLHRARGEYVVSIDADLQDPPEKIGEMLALARRDHLDVVYGVRADRGTDTVFKRSTAGAYYVLMRRLVGSWVPRDAGDFRLLSRTAVDALTALPDHQPVYRLLVPALGFPSGTVRYVREERVAGTTKYPVGKMIRLAVDSVTNFSAAPLRLATWLGVLSFCGCLVMIVFGVVVYAVGSTVPGWTSLFVAVLFLGALQLTCLGLLGEYVARIYSTVQARPTYHIGTDTAARAEEKTPA</sequence>
<dbReference type="EMBL" id="BOMB01000003">
    <property type="protein sequence ID" value="GID09788.1"/>
    <property type="molecule type" value="Genomic_DNA"/>
</dbReference>